<evidence type="ECO:0000256" key="2">
    <source>
        <dbReference type="ARBA" id="ARBA00004371"/>
    </source>
</evidence>
<evidence type="ECO:0000256" key="14">
    <source>
        <dbReference type="ARBA" id="ARBA00038429"/>
    </source>
</evidence>
<dbReference type="OrthoDB" id="2866996at2759"/>
<evidence type="ECO:0000259" key="20">
    <source>
        <dbReference type="Pfam" id="PF22666"/>
    </source>
</evidence>
<evidence type="ECO:0000256" key="5">
    <source>
        <dbReference type="ARBA" id="ARBA00011738"/>
    </source>
</evidence>
<comment type="subunit">
    <text evidence="5">Homodimer.</text>
</comment>
<dbReference type="GO" id="GO:0005975">
    <property type="term" value="P:carbohydrate metabolic process"/>
    <property type="evidence" value="ECO:0007669"/>
    <property type="project" value="InterPro"/>
</dbReference>
<evidence type="ECO:0000313" key="21">
    <source>
        <dbReference type="EMBL" id="VDD91134.1"/>
    </source>
</evidence>
<keyword evidence="11" id="KW-0458">Lysosome</keyword>
<evidence type="ECO:0000256" key="13">
    <source>
        <dbReference type="ARBA" id="ARBA00033445"/>
    </source>
</evidence>
<keyword evidence="7" id="KW-0964">Secreted</keyword>
<dbReference type="Pfam" id="PF00703">
    <property type="entry name" value="Glyco_hydro_2"/>
    <property type="match status" value="1"/>
</dbReference>
<evidence type="ECO:0000256" key="4">
    <source>
        <dbReference type="ARBA" id="ARBA00004740"/>
    </source>
</evidence>
<keyword evidence="9" id="KW-0378">Hydrolase</keyword>
<feature type="domain" description="Mannosidase Ig/CBM-like" evidence="19">
    <location>
        <begin position="731"/>
        <end position="813"/>
    </location>
</feature>
<evidence type="ECO:0000256" key="11">
    <source>
        <dbReference type="ARBA" id="ARBA00023228"/>
    </source>
</evidence>
<dbReference type="SUPFAM" id="SSF51445">
    <property type="entry name" value="(Trans)glycosidases"/>
    <property type="match status" value="1"/>
</dbReference>
<evidence type="ECO:0000256" key="3">
    <source>
        <dbReference type="ARBA" id="ARBA00004613"/>
    </source>
</evidence>
<evidence type="ECO:0000256" key="15">
    <source>
        <dbReference type="ARBA" id="ARBA00041069"/>
    </source>
</evidence>
<reference evidence="21 22" key="2">
    <citation type="submission" date="2018-10" db="EMBL/GenBank/DDBJ databases">
        <authorList>
            <consortium name="Pathogen Informatics"/>
        </authorList>
    </citation>
    <scope>NUCLEOTIDE SEQUENCE [LARGE SCALE GENOMIC DNA]</scope>
</reference>
<dbReference type="SUPFAM" id="SSF49785">
    <property type="entry name" value="Galactose-binding domain-like"/>
    <property type="match status" value="1"/>
</dbReference>
<dbReference type="InterPro" id="IPR041447">
    <property type="entry name" value="Mannosidase_ig"/>
</dbReference>
<dbReference type="GO" id="GO:0005576">
    <property type="term" value="C:extracellular region"/>
    <property type="evidence" value="ECO:0007669"/>
    <property type="project" value="UniProtKB-SubCell"/>
</dbReference>
<dbReference type="Gene3D" id="2.60.120.260">
    <property type="entry name" value="Galactose-binding domain-like"/>
    <property type="match status" value="1"/>
</dbReference>
<dbReference type="InterPro" id="IPR041625">
    <property type="entry name" value="Beta-mannosidase_Ig"/>
</dbReference>
<dbReference type="WBParaSite" id="EVEC_0000627401-mRNA-1">
    <property type="protein sequence ID" value="EVEC_0000627401-mRNA-1"/>
    <property type="gene ID" value="EVEC_0000627401"/>
</dbReference>
<dbReference type="EC" id="3.2.1.25" evidence="6"/>
<dbReference type="STRING" id="51028.A0A0N4V7K6"/>
<dbReference type="InterPro" id="IPR050887">
    <property type="entry name" value="Beta-mannosidase_GH2"/>
</dbReference>
<dbReference type="Gene3D" id="2.60.40.10">
    <property type="entry name" value="Immunoglobulins"/>
    <property type="match status" value="3"/>
</dbReference>
<dbReference type="Proteomes" id="UP000274131">
    <property type="component" value="Unassembled WGS sequence"/>
</dbReference>
<feature type="domain" description="Beta-mannosidase-like galactose-binding" evidence="20">
    <location>
        <begin position="32"/>
        <end position="209"/>
    </location>
</feature>
<evidence type="ECO:0000256" key="1">
    <source>
        <dbReference type="ARBA" id="ARBA00000829"/>
    </source>
</evidence>
<dbReference type="EMBL" id="UXUI01008301">
    <property type="protein sequence ID" value="VDD91134.1"/>
    <property type="molecule type" value="Genomic_DNA"/>
</dbReference>
<dbReference type="PANTHER" id="PTHR43730">
    <property type="entry name" value="BETA-MANNOSIDASE"/>
    <property type="match status" value="1"/>
</dbReference>
<reference evidence="23" key="1">
    <citation type="submission" date="2017-02" db="UniProtKB">
        <authorList>
            <consortium name="WormBaseParasite"/>
        </authorList>
    </citation>
    <scope>IDENTIFICATION</scope>
</reference>
<dbReference type="Pfam" id="PF17753">
    <property type="entry name" value="Ig_mannosidase"/>
    <property type="match status" value="1"/>
</dbReference>
<accession>A0A0N4V7K6</accession>
<evidence type="ECO:0000256" key="10">
    <source>
        <dbReference type="ARBA" id="ARBA00023180"/>
    </source>
</evidence>
<keyword evidence="22" id="KW-1185">Reference proteome</keyword>
<dbReference type="InterPro" id="IPR013783">
    <property type="entry name" value="Ig-like_fold"/>
</dbReference>
<feature type="domain" description="Beta-mannosidase Ig-fold" evidence="18">
    <location>
        <begin position="844"/>
        <end position="912"/>
    </location>
</feature>
<keyword evidence="10" id="KW-0325">Glycoprotein</keyword>
<comment type="similarity">
    <text evidence="14">Belongs to the glycosyl hydrolase 2 family. Beta-mannosidase B subfamily.</text>
</comment>
<keyword evidence="12" id="KW-0326">Glycosidase</keyword>
<organism evidence="23">
    <name type="scientific">Enterobius vermicularis</name>
    <name type="common">Human pinworm</name>
    <dbReference type="NCBI Taxonomy" id="51028"/>
    <lineage>
        <taxon>Eukaryota</taxon>
        <taxon>Metazoa</taxon>
        <taxon>Ecdysozoa</taxon>
        <taxon>Nematoda</taxon>
        <taxon>Chromadorea</taxon>
        <taxon>Rhabditida</taxon>
        <taxon>Spirurina</taxon>
        <taxon>Oxyuridomorpha</taxon>
        <taxon>Oxyuroidea</taxon>
        <taxon>Oxyuridae</taxon>
        <taxon>Enterobius</taxon>
    </lineage>
</organism>
<dbReference type="InterPro" id="IPR036156">
    <property type="entry name" value="Beta-gal/glucu_dom_sf"/>
</dbReference>
<dbReference type="InterPro" id="IPR054593">
    <property type="entry name" value="Beta-mannosidase-like_N2"/>
</dbReference>
<evidence type="ECO:0000259" key="17">
    <source>
        <dbReference type="Pfam" id="PF00703"/>
    </source>
</evidence>
<dbReference type="InterPro" id="IPR017853">
    <property type="entry name" value="GH"/>
</dbReference>
<evidence type="ECO:0000256" key="16">
    <source>
        <dbReference type="ARBA" id="ARBA00041614"/>
    </source>
</evidence>
<feature type="domain" description="Glycoside hydrolase family 2 immunoglobulin-like beta-sandwich" evidence="17">
    <location>
        <begin position="220"/>
        <end position="317"/>
    </location>
</feature>
<gene>
    <name evidence="21" type="ORF">EVEC_LOCUS5885</name>
</gene>
<dbReference type="GO" id="GO:0004567">
    <property type="term" value="F:beta-mannosidase activity"/>
    <property type="evidence" value="ECO:0007669"/>
    <property type="project" value="UniProtKB-EC"/>
</dbReference>
<name>A0A0N4V7K6_ENTVE</name>
<dbReference type="GO" id="GO:0006516">
    <property type="term" value="P:glycoprotein catabolic process"/>
    <property type="evidence" value="ECO:0007669"/>
    <property type="project" value="TreeGrafter"/>
</dbReference>
<evidence type="ECO:0000256" key="7">
    <source>
        <dbReference type="ARBA" id="ARBA00022525"/>
    </source>
</evidence>
<dbReference type="Pfam" id="PF17786">
    <property type="entry name" value="Mannosidase_ig"/>
    <property type="match status" value="1"/>
</dbReference>
<comment type="pathway">
    <text evidence="4">Glycan metabolism; N-glycan degradation.</text>
</comment>
<evidence type="ECO:0000313" key="23">
    <source>
        <dbReference type="WBParaSite" id="EVEC_0000627401-mRNA-1"/>
    </source>
</evidence>
<dbReference type="InterPro" id="IPR008979">
    <property type="entry name" value="Galactose-bd-like_sf"/>
</dbReference>
<proteinExistence type="inferred from homology"/>
<evidence type="ECO:0000313" key="22">
    <source>
        <dbReference type="Proteomes" id="UP000274131"/>
    </source>
</evidence>
<evidence type="ECO:0000256" key="6">
    <source>
        <dbReference type="ARBA" id="ARBA00012754"/>
    </source>
</evidence>
<dbReference type="FunFam" id="3.20.20.80:FF:000050">
    <property type="entry name" value="Beta-mannosidase B"/>
    <property type="match status" value="1"/>
</dbReference>
<sequence length="917" mass="104786">MVGVGSAVFLLTIWLQIRYIYMETIELDKEHWTFQSKNGSVRGIARVPGNIYTDLFNNKIIDDPLYGSNDQSLKWVAVTDWIYQCNFIIPHRWTKYTTVLLRAGGLDTVAKLWLNGNLILNSSNQFVSHLIELEVWKPGVNNLTIKFTSPVNYALQQSEKYTRIYQHELPQICPPASFRGECHVNFIRKIQASFSWDWGPAFPTVGVWKSLSIEGFSTAFINQVSAVVDRIDDEFYLTVEASVFSAFQGVGNFSVTVPALEVDERTEVKLTPMKLQTLTSTFRFAVETVELWWPNGYGKQNLYRVDVKLKINGKQIEFNGKLADDELTAPSLKVGFRTVKLNQNYVDNLKPDKGRNFYFIINDVPVFLKGSNWIPVSAFPSNNHTERLHFMFDSMVEANMNALRIWGGGDYGTDEFYSLADEKGILLWHDFTFACSLYPTDPAFLESVRTEISQQVWRLRHHPSILVWAGNNEIEADIAGIWYSPVGYSHEDVAADYLLLFNETIGSIVSELDGTRPYLLSSPSNGIEAEKGGGISSQPGNELYGDIHFYNDLRNLWKDTAYEIPRCSSEYGVQSLPAKETMLHWIDKSDWTFFNKVFVARQHRPGGNPSLIHSVFSHFKIPASCNTKGSPFECARANHPSFLSRFTYYTQMNQGIALQVQTEHYRRWRGRLNEDGRGNTMCALYWQLNDIWSAPSWSSVDFDLNWKPAHYYARRFFAPILVSTFLNNDENLEVFIVSDSTQKLPYHTVTVDMFAWTGGFQPVYSEKTTVDIPPLSATKVQFPDHQEMKKKMKTSEADFVIRARLSSPAGEQIGYDSILLPDRLFKSDESAFGNVTVTSVQRLNSTFYNITIATDGLAPLVWVKTRKQILGWFSDNAFTMTEKEKWITLKLWKETTSYLSKNDIKICSLKDCGENDE</sequence>
<evidence type="ECO:0000256" key="8">
    <source>
        <dbReference type="ARBA" id="ARBA00022729"/>
    </source>
</evidence>
<dbReference type="GO" id="GO:0005764">
    <property type="term" value="C:lysosome"/>
    <property type="evidence" value="ECO:0007669"/>
    <property type="project" value="UniProtKB-SubCell"/>
</dbReference>
<evidence type="ECO:0000256" key="12">
    <source>
        <dbReference type="ARBA" id="ARBA00023295"/>
    </source>
</evidence>
<evidence type="ECO:0000259" key="18">
    <source>
        <dbReference type="Pfam" id="PF17753"/>
    </source>
</evidence>
<evidence type="ECO:0000259" key="19">
    <source>
        <dbReference type="Pfam" id="PF17786"/>
    </source>
</evidence>
<dbReference type="AlphaFoldDB" id="A0A0N4V7K6"/>
<protein>
    <recommendedName>
        <fullName evidence="15">Beta-mannosidase B</fullName>
        <ecNumber evidence="6">3.2.1.25</ecNumber>
    </recommendedName>
    <alternativeName>
        <fullName evidence="13">Mannanase</fullName>
    </alternativeName>
    <alternativeName>
        <fullName evidence="16">Mannanase B</fullName>
    </alternativeName>
</protein>
<keyword evidence="8" id="KW-0732">Signal</keyword>
<comment type="subcellular location">
    <subcellularLocation>
        <location evidence="2">Lysosome</location>
    </subcellularLocation>
    <subcellularLocation>
        <location evidence="3">Secreted</location>
    </subcellularLocation>
</comment>
<dbReference type="InterPro" id="IPR006102">
    <property type="entry name" value="Ig-like_GH2"/>
</dbReference>
<dbReference type="Pfam" id="PF22666">
    <property type="entry name" value="Glyco_hydro_2_N2"/>
    <property type="match status" value="1"/>
</dbReference>
<dbReference type="Gene3D" id="3.20.20.80">
    <property type="entry name" value="Glycosidases"/>
    <property type="match status" value="1"/>
</dbReference>
<comment type="catalytic activity">
    <reaction evidence="1">
        <text>Hydrolysis of terminal, non-reducing beta-D-mannose residues in beta-D-mannosides.</text>
        <dbReference type="EC" id="3.2.1.25"/>
    </reaction>
</comment>
<evidence type="ECO:0000256" key="9">
    <source>
        <dbReference type="ARBA" id="ARBA00022801"/>
    </source>
</evidence>
<dbReference type="FunFam" id="2.60.120.260:FF:000060">
    <property type="entry name" value="Probable beta-mannosidase"/>
    <property type="match status" value="1"/>
</dbReference>
<dbReference type="PANTHER" id="PTHR43730:SF1">
    <property type="entry name" value="BETA-MANNOSIDASE"/>
    <property type="match status" value="1"/>
</dbReference>
<dbReference type="SUPFAM" id="SSF49303">
    <property type="entry name" value="beta-Galactosidase/glucuronidase domain"/>
    <property type="match status" value="1"/>
</dbReference>